<evidence type="ECO:0000313" key="2">
    <source>
        <dbReference type="Proteomes" id="UP000053201"/>
    </source>
</evidence>
<proteinExistence type="predicted"/>
<dbReference type="InParanoid" id="A0A0L0HJW3"/>
<dbReference type="RefSeq" id="XP_016609143.1">
    <property type="nucleotide sequence ID" value="XM_016757337.1"/>
</dbReference>
<name>A0A0L0HJW3_SPIPD</name>
<dbReference type="OrthoDB" id="2163284at2759"/>
<dbReference type="Proteomes" id="UP000053201">
    <property type="component" value="Unassembled WGS sequence"/>
</dbReference>
<dbReference type="VEuPathDB" id="FungiDB:SPPG_09180"/>
<accession>A0A0L0HJW3</accession>
<keyword evidence="2" id="KW-1185">Reference proteome</keyword>
<reference evidence="1 2" key="1">
    <citation type="submission" date="2009-08" db="EMBL/GenBank/DDBJ databases">
        <title>The Genome Sequence of Spizellomyces punctatus strain DAOM BR117.</title>
        <authorList>
            <consortium name="The Broad Institute Genome Sequencing Platform"/>
            <person name="Russ C."/>
            <person name="Cuomo C."/>
            <person name="Shea T."/>
            <person name="Young S.K."/>
            <person name="Zeng Q."/>
            <person name="Koehrsen M."/>
            <person name="Haas B."/>
            <person name="Borodovsky M."/>
            <person name="Guigo R."/>
            <person name="Alvarado L."/>
            <person name="Berlin A."/>
            <person name="Bochicchio J."/>
            <person name="Borenstein D."/>
            <person name="Chapman S."/>
            <person name="Chen Z."/>
            <person name="Engels R."/>
            <person name="Freedman E."/>
            <person name="Gellesch M."/>
            <person name="Goldberg J."/>
            <person name="Griggs A."/>
            <person name="Gujja S."/>
            <person name="Heiman D."/>
            <person name="Hepburn T."/>
            <person name="Howarth C."/>
            <person name="Jen D."/>
            <person name="Larson L."/>
            <person name="Lewis B."/>
            <person name="Mehta T."/>
            <person name="Park D."/>
            <person name="Pearson M."/>
            <person name="Roberts A."/>
            <person name="Saif S."/>
            <person name="Shenoy N."/>
            <person name="Sisk P."/>
            <person name="Stolte C."/>
            <person name="Sykes S."/>
            <person name="Thomson T."/>
            <person name="Walk T."/>
            <person name="White J."/>
            <person name="Yandava C."/>
            <person name="Burger G."/>
            <person name="Gray M.W."/>
            <person name="Holland P.W.H."/>
            <person name="King N."/>
            <person name="Lang F.B.F."/>
            <person name="Roger A.J."/>
            <person name="Ruiz-Trillo I."/>
            <person name="Lander E."/>
            <person name="Nusbaum C."/>
        </authorList>
    </citation>
    <scope>NUCLEOTIDE SEQUENCE [LARGE SCALE GENOMIC DNA]</scope>
    <source>
        <strain evidence="1 2">DAOM BR117</strain>
    </source>
</reference>
<dbReference type="EMBL" id="KQ257455">
    <property type="protein sequence ID" value="KND01104.1"/>
    <property type="molecule type" value="Genomic_DNA"/>
</dbReference>
<sequence length="80" mass="8848">MTSPSRPRTLSEGKRDILTCSKNDLITKVLDLQESLMATLNRVETARIEHARIAGENTLLLQYVNNLVNATGAPVEKAKK</sequence>
<dbReference type="STRING" id="645134.A0A0L0HJW3"/>
<dbReference type="AlphaFoldDB" id="A0A0L0HJW3"/>
<dbReference type="Pfam" id="PF10224">
    <property type="entry name" value="DUF2205"/>
    <property type="match status" value="1"/>
</dbReference>
<dbReference type="InterPro" id="IPR019357">
    <property type="entry name" value="SCOC"/>
</dbReference>
<protein>
    <submittedName>
        <fullName evidence="1">Uncharacterized protein</fullName>
    </submittedName>
</protein>
<dbReference type="GeneID" id="27692305"/>
<evidence type="ECO:0000313" key="1">
    <source>
        <dbReference type="EMBL" id="KND01104.1"/>
    </source>
</evidence>
<dbReference type="Gene3D" id="1.20.5.170">
    <property type="match status" value="1"/>
</dbReference>
<organism evidence="1 2">
    <name type="scientific">Spizellomyces punctatus (strain DAOM BR117)</name>
    <dbReference type="NCBI Taxonomy" id="645134"/>
    <lineage>
        <taxon>Eukaryota</taxon>
        <taxon>Fungi</taxon>
        <taxon>Fungi incertae sedis</taxon>
        <taxon>Chytridiomycota</taxon>
        <taxon>Chytridiomycota incertae sedis</taxon>
        <taxon>Chytridiomycetes</taxon>
        <taxon>Spizellomycetales</taxon>
        <taxon>Spizellomycetaceae</taxon>
        <taxon>Spizellomyces</taxon>
    </lineage>
</organism>
<gene>
    <name evidence="1" type="ORF">SPPG_09180</name>
</gene>